<dbReference type="Gene3D" id="3.10.20.30">
    <property type="match status" value="1"/>
</dbReference>
<dbReference type="RefSeq" id="WP_089714563.1">
    <property type="nucleotide sequence ID" value="NZ_FMAR01000015.1"/>
</dbReference>
<evidence type="ECO:0000313" key="1">
    <source>
        <dbReference type="EMBL" id="SCC56843.1"/>
    </source>
</evidence>
<dbReference type="EMBL" id="FMAR01000015">
    <property type="protein sequence ID" value="SCC56843.1"/>
    <property type="molecule type" value="Genomic_DNA"/>
</dbReference>
<organism evidence="1 2">
    <name type="scientific">Chitinophaga costaii</name>
    <dbReference type="NCBI Taxonomy" id="1335309"/>
    <lineage>
        <taxon>Bacteria</taxon>
        <taxon>Pseudomonadati</taxon>
        <taxon>Bacteroidota</taxon>
        <taxon>Chitinophagia</taxon>
        <taxon>Chitinophagales</taxon>
        <taxon>Chitinophagaceae</taxon>
        <taxon>Chitinophaga</taxon>
    </lineage>
</organism>
<gene>
    <name evidence="1" type="ORF">GA0116948_11558</name>
</gene>
<dbReference type="PANTHER" id="PTHR34472">
    <property type="entry name" value="SULFUR CARRIER PROTEIN THIS"/>
    <property type="match status" value="1"/>
</dbReference>
<accession>A0A1C4FMG2</accession>
<keyword evidence="2" id="KW-1185">Reference proteome</keyword>
<dbReference type="STRING" id="1335309.GA0116948_11558"/>
<dbReference type="NCBIfam" id="TIGR01683">
    <property type="entry name" value="thiS"/>
    <property type="match status" value="1"/>
</dbReference>
<dbReference type="AlphaFoldDB" id="A0A1C4FMG2"/>
<dbReference type="InterPro" id="IPR010035">
    <property type="entry name" value="Thi_S"/>
</dbReference>
<sequence>MKIILNHQIEEVAEQACLHDIVLERLGEKQQGIAVAVNNIVIPRHARTQYVLQPNDNILIIQATQGG</sequence>
<proteinExistence type="predicted"/>
<dbReference type="Proteomes" id="UP000242818">
    <property type="component" value="Unassembled WGS sequence"/>
</dbReference>
<evidence type="ECO:0000313" key="2">
    <source>
        <dbReference type="Proteomes" id="UP000242818"/>
    </source>
</evidence>
<dbReference type="SUPFAM" id="SSF54285">
    <property type="entry name" value="MoaD/ThiS"/>
    <property type="match status" value="1"/>
</dbReference>
<dbReference type="InterPro" id="IPR012675">
    <property type="entry name" value="Beta-grasp_dom_sf"/>
</dbReference>
<dbReference type="Pfam" id="PF02597">
    <property type="entry name" value="ThiS"/>
    <property type="match status" value="1"/>
</dbReference>
<dbReference type="InterPro" id="IPR016155">
    <property type="entry name" value="Mopterin_synth/thiamin_S_b"/>
</dbReference>
<dbReference type="PANTHER" id="PTHR34472:SF1">
    <property type="entry name" value="SULFUR CARRIER PROTEIN THIS"/>
    <property type="match status" value="1"/>
</dbReference>
<name>A0A1C4FMG2_9BACT</name>
<dbReference type="OrthoDB" id="1525151at2"/>
<protein>
    <submittedName>
        <fullName evidence="1">Sulfur carrier protein ThiS</fullName>
    </submittedName>
</protein>
<dbReference type="CDD" id="cd00565">
    <property type="entry name" value="Ubl_ThiS"/>
    <property type="match status" value="1"/>
</dbReference>
<reference evidence="1 2" key="1">
    <citation type="submission" date="2016-08" db="EMBL/GenBank/DDBJ databases">
        <authorList>
            <person name="Seilhamer J.J."/>
        </authorList>
    </citation>
    <scope>NUCLEOTIDE SEQUENCE [LARGE SCALE GENOMIC DNA]</scope>
    <source>
        <strain evidence="1 2">A37T2</strain>
    </source>
</reference>
<dbReference type="InterPro" id="IPR003749">
    <property type="entry name" value="ThiS/MoaD-like"/>
</dbReference>